<dbReference type="GO" id="GO:0000977">
    <property type="term" value="F:RNA polymerase II transcription regulatory region sequence-specific DNA binding"/>
    <property type="evidence" value="ECO:0007669"/>
    <property type="project" value="TreeGrafter"/>
</dbReference>
<evidence type="ECO:0000256" key="11">
    <source>
        <dbReference type="ARBA" id="ARBA00023180"/>
    </source>
</evidence>
<sequence>MRSISSGERALLPPPARAPVSAQRGPASSINSNYNSPKLLARSEDSTDVNSSHDSVRSRETPAPGETLRVSGVQILPVSSSELQCSVWPVGALHPVQVQLERLEAGIGCGAREGGVKETHVISAAKSSNTQVTVLLRPLKLSRPVNRPVILVLSSQNAVRWVVESEGLQHNINLLVQVSQNSSVVSVSVSMRLVRMSFLPRRPEVLLRWVLQRHTTISSLTHIIHANRVSLSLGEDPSMPSECLLQPRFMSQYYQASEFQEQEVHGCASSSEVAGTEVNVSVSLLPPVSHSGHHRVVLILSSDASVNWALVASEVKGHIRVYSSSSVSLYSECPDLTMSSTVTSDLLNIPDLLEWANQKNLSEVTSYTEADLANRFIIKLKGYERDAGADVSGSESWRVFQDDVTVERIREAVSCQCAGEALTVTVDTHMLQLMSVMSASLRDRRCRAEFNGTHFLLDFPLISCGTEGEMDGMNGRVRYTNTVFLWKPSEMYNETVEMNPVGVQISCEALVTSPASPVDVSPEEALRYRPELQRSQTPPLMFMELFVSDAYERRSVGPCVLTAHERLYVQISVVSGPGEAVELQSCWVSPLSDPQAHSEWYIIRQSCPHDPSLTLTDRQMPHRLHRGQAEPGNEDKTTQNDDRHDSLLSRWRGRRFIDVGRREGRRRRTRETRESEGENTHTLRFSFIFGPVFNNSIQFLHCSCEDRHLSRPVLVTSPVEFLAPPSGKRLQKPAEMSRQNPSQNDAEADTGAVLVVVFVGFVMGLGLMGALWCIYSHTGLFHLTVMFSEAMNEVEEKHQCQKPQNLVKLEISSSSLQKNTIFPPKRKKIREAGGHTCAQCGKCFKYKCLLQRHMRIHSEERPYTCPQCEKSFKRKSTLEKHIRIHTGVRQYTCPQCEKSFKRKSTLYEHMKIHSEERPYACPQCGKSFNRKSTLKDHVRIHTGERPYTCPQCEKSFTQKSTLDEHMKIHTGERPYTCPQCGKSFNRKSTLDDHVRNHTGVLPYACPQCGKSFYRKSTLEHHVGIHTGERP</sequence>
<dbReference type="Gene3D" id="2.60.40.3210">
    <property type="entry name" value="Zona pellucida, ZP-N domain"/>
    <property type="match status" value="1"/>
</dbReference>
<dbReference type="AlphaFoldDB" id="A0A5A9NBX8"/>
<dbReference type="Pfam" id="PF13465">
    <property type="entry name" value="zf-H2C2_2"/>
    <property type="match status" value="1"/>
</dbReference>
<evidence type="ECO:0000313" key="18">
    <source>
        <dbReference type="EMBL" id="KAA0706309.1"/>
    </source>
</evidence>
<dbReference type="FunFam" id="3.30.160.60:FF:000646">
    <property type="entry name" value="Myeloid zinc finger 1"/>
    <property type="match status" value="1"/>
</dbReference>
<feature type="domain" description="C2H2-type" evidence="16">
    <location>
        <begin position="947"/>
        <end position="974"/>
    </location>
</feature>
<keyword evidence="15" id="KW-0472">Membrane</keyword>
<evidence type="ECO:0000256" key="15">
    <source>
        <dbReference type="SAM" id="Phobius"/>
    </source>
</evidence>
<keyword evidence="12" id="KW-0539">Nucleus</keyword>
<feature type="domain" description="C2H2-type" evidence="16">
    <location>
        <begin position="975"/>
        <end position="1002"/>
    </location>
</feature>
<comment type="caution">
    <text evidence="18">The sequence shown here is derived from an EMBL/GenBank/DDBJ whole genome shotgun (WGS) entry which is preliminary data.</text>
</comment>
<keyword evidence="5 13" id="KW-0863">Zinc-finger</keyword>
<dbReference type="SUPFAM" id="SSF57667">
    <property type="entry name" value="beta-beta-alpha zinc fingers"/>
    <property type="match status" value="4"/>
</dbReference>
<evidence type="ECO:0000256" key="6">
    <source>
        <dbReference type="ARBA" id="ARBA00022833"/>
    </source>
</evidence>
<evidence type="ECO:0000256" key="9">
    <source>
        <dbReference type="ARBA" id="ARBA00023157"/>
    </source>
</evidence>
<evidence type="ECO:0000313" key="19">
    <source>
        <dbReference type="Proteomes" id="UP000324632"/>
    </source>
</evidence>
<evidence type="ECO:0000256" key="4">
    <source>
        <dbReference type="ARBA" id="ARBA00022737"/>
    </source>
</evidence>
<dbReference type="GO" id="GO:0045893">
    <property type="term" value="P:positive regulation of DNA-templated transcription"/>
    <property type="evidence" value="ECO:0007669"/>
    <property type="project" value="UniProtKB-ARBA"/>
</dbReference>
<dbReference type="FunFam" id="3.30.160.60:FF:002343">
    <property type="entry name" value="Zinc finger protein 33A"/>
    <property type="match status" value="1"/>
</dbReference>
<evidence type="ECO:0000256" key="7">
    <source>
        <dbReference type="ARBA" id="ARBA00023015"/>
    </source>
</evidence>
<dbReference type="Gene3D" id="3.30.160.60">
    <property type="entry name" value="Classic Zinc Finger"/>
    <property type="match status" value="7"/>
</dbReference>
<dbReference type="InterPro" id="IPR058899">
    <property type="entry name" value="TGFBR3/Endoglin-like_N"/>
</dbReference>
<evidence type="ECO:0000256" key="14">
    <source>
        <dbReference type="SAM" id="MobiDB-lite"/>
    </source>
</evidence>
<keyword evidence="19" id="KW-1185">Reference proteome</keyword>
<gene>
    <name evidence="18" type="ORF">E1301_Tti020499</name>
</gene>
<evidence type="ECO:0000256" key="3">
    <source>
        <dbReference type="ARBA" id="ARBA00022723"/>
    </source>
</evidence>
<dbReference type="InterPro" id="IPR055355">
    <property type="entry name" value="ZP-C"/>
</dbReference>
<keyword evidence="15" id="KW-0812">Transmembrane</keyword>
<dbReference type="PANTHER" id="PTHR24409:SF331">
    <property type="entry name" value="ZINC FINGER PROTEIN 322A"/>
    <property type="match status" value="1"/>
</dbReference>
<keyword evidence="6" id="KW-0862">Zinc</keyword>
<evidence type="ECO:0000256" key="5">
    <source>
        <dbReference type="ARBA" id="ARBA00022771"/>
    </source>
</evidence>
<keyword evidence="3" id="KW-0479">Metal-binding</keyword>
<dbReference type="PANTHER" id="PTHR24409">
    <property type="entry name" value="ZINC FINGER PROTEIN 142"/>
    <property type="match status" value="1"/>
</dbReference>
<dbReference type="Pfam" id="PF00096">
    <property type="entry name" value="zf-C2H2"/>
    <property type="match status" value="5"/>
</dbReference>
<accession>A0A5A9NBX8</accession>
<feature type="compositionally biased region" description="Polar residues" evidence="14">
    <location>
        <begin position="26"/>
        <end position="36"/>
    </location>
</feature>
<feature type="domain" description="C2H2-type" evidence="16">
    <location>
        <begin position="919"/>
        <end position="946"/>
    </location>
</feature>
<feature type="region of interest" description="Disordered" evidence="14">
    <location>
        <begin position="624"/>
        <end position="645"/>
    </location>
</feature>
<dbReference type="Pfam" id="PF00100">
    <property type="entry name" value="Zona_pellucida"/>
    <property type="match status" value="1"/>
</dbReference>
<dbReference type="InterPro" id="IPR042235">
    <property type="entry name" value="ZP-C_dom"/>
</dbReference>
<evidence type="ECO:0000256" key="8">
    <source>
        <dbReference type="ARBA" id="ARBA00023125"/>
    </source>
</evidence>
<dbReference type="InterPro" id="IPR013087">
    <property type="entry name" value="Znf_C2H2_type"/>
</dbReference>
<dbReference type="GO" id="GO:0005634">
    <property type="term" value="C:nucleus"/>
    <property type="evidence" value="ECO:0007669"/>
    <property type="project" value="UniProtKB-SubCell"/>
</dbReference>
<comment type="subcellular location">
    <subcellularLocation>
        <location evidence="1">Nucleus</location>
    </subcellularLocation>
</comment>
<dbReference type="SMART" id="SM00355">
    <property type="entry name" value="ZnF_C2H2"/>
    <property type="match status" value="7"/>
</dbReference>
<reference evidence="18 19" key="1">
    <citation type="journal article" date="2019" name="Mol. Ecol. Resour.">
        <title>Chromosome-level genome assembly of Triplophysa tibetana, a fish adapted to the harsh high-altitude environment of the Tibetan Plateau.</title>
        <authorList>
            <person name="Yang X."/>
            <person name="Liu H."/>
            <person name="Ma Z."/>
            <person name="Zou Y."/>
            <person name="Zou M."/>
            <person name="Mao Y."/>
            <person name="Li X."/>
            <person name="Wang H."/>
            <person name="Chen T."/>
            <person name="Wang W."/>
            <person name="Yang R."/>
        </authorList>
    </citation>
    <scope>NUCLEOTIDE SEQUENCE [LARGE SCALE GENOMIC DNA]</scope>
    <source>
        <strain evidence="18">TTIB1903HZAU</strain>
        <tissue evidence="18">Muscle</tissue>
    </source>
</reference>
<feature type="transmembrane region" description="Helical" evidence="15">
    <location>
        <begin position="751"/>
        <end position="775"/>
    </location>
</feature>
<name>A0A5A9NBX8_9TELE</name>
<keyword evidence="7" id="KW-0805">Transcription regulation</keyword>
<feature type="compositionally biased region" description="Basic and acidic residues" evidence="14">
    <location>
        <begin position="633"/>
        <end position="645"/>
    </location>
</feature>
<feature type="domain" description="C2H2-type" evidence="16">
    <location>
        <begin position="891"/>
        <end position="918"/>
    </location>
</feature>
<evidence type="ECO:0000256" key="10">
    <source>
        <dbReference type="ARBA" id="ARBA00023163"/>
    </source>
</evidence>
<feature type="region of interest" description="Disordered" evidence="14">
    <location>
        <begin position="1"/>
        <end position="68"/>
    </location>
</feature>
<dbReference type="InterPro" id="IPR055356">
    <property type="entry name" value="ZP-N"/>
</dbReference>
<feature type="domain" description="C2H2-type" evidence="16">
    <location>
        <begin position="1003"/>
        <end position="1030"/>
    </location>
</feature>
<keyword evidence="15" id="KW-1133">Transmembrane helix</keyword>
<dbReference type="Pfam" id="PF23344">
    <property type="entry name" value="ZP-N"/>
    <property type="match status" value="1"/>
</dbReference>
<dbReference type="PROSITE" id="PS50157">
    <property type="entry name" value="ZINC_FINGER_C2H2_2"/>
    <property type="match status" value="7"/>
</dbReference>
<evidence type="ECO:0000256" key="2">
    <source>
        <dbReference type="ARBA" id="ARBA00006991"/>
    </source>
</evidence>
<keyword evidence="11" id="KW-0325">Glycoprotein</keyword>
<dbReference type="EMBL" id="SOYY01000021">
    <property type="protein sequence ID" value="KAA0706309.1"/>
    <property type="molecule type" value="Genomic_DNA"/>
</dbReference>
<evidence type="ECO:0000256" key="13">
    <source>
        <dbReference type="PROSITE-ProRule" id="PRU00042"/>
    </source>
</evidence>
<dbReference type="InterPro" id="IPR001507">
    <property type="entry name" value="ZP_dom"/>
</dbReference>
<dbReference type="Gene3D" id="2.60.40.4100">
    <property type="entry name" value="Zona pellucida, ZP-C domain"/>
    <property type="match status" value="1"/>
</dbReference>
<evidence type="ECO:0000259" key="17">
    <source>
        <dbReference type="PROSITE" id="PS51034"/>
    </source>
</evidence>
<dbReference type="FunFam" id="3.30.160.60:FF:001732">
    <property type="entry name" value="Zgc:162936"/>
    <property type="match status" value="1"/>
</dbReference>
<feature type="region of interest" description="Disordered" evidence="14">
    <location>
        <begin position="725"/>
        <end position="745"/>
    </location>
</feature>
<evidence type="ECO:0000256" key="1">
    <source>
        <dbReference type="ARBA" id="ARBA00004123"/>
    </source>
</evidence>
<feature type="domain" description="ZP" evidence="17">
    <location>
        <begin position="416"/>
        <end position="676"/>
    </location>
</feature>
<keyword evidence="4" id="KW-0677">Repeat</keyword>
<proteinExistence type="inferred from homology"/>
<protein>
    <submittedName>
        <fullName evidence="18">Transforming growth factor beta receptor type 3</fullName>
    </submittedName>
</protein>
<dbReference type="GO" id="GO:0042802">
    <property type="term" value="F:identical protein binding"/>
    <property type="evidence" value="ECO:0007669"/>
    <property type="project" value="UniProtKB-ARBA"/>
</dbReference>
<dbReference type="Pfam" id="PF26060">
    <property type="entry name" value="TGFBR3_N"/>
    <property type="match status" value="2"/>
</dbReference>
<evidence type="ECO:0000259" key="16">
    <source>
        <dbReference type="PROSITE" id="PS50157"/>
    </source>
</evidence>
<comment type="similarity">
    <text evidence="2">Belongs to the krueppel C2H2-type zinc-finger protein family.</text>
</comment>
<keyword evidence="10" id="KW-0804">Transcription</keyword>
<feature type="domain" description="C2H2-type" evidence="16">
    <location>
        <begin position="835"/>
        <end position="862"/>
    </location>
</feature>
<dbReference type="FunFam" id="3.30.160.60:FF:001639">
    <property type="entry name" value="Si:dkey-7i4.21"/>
    <property type="match status" value="1"/>
</dbReference>
<organism evidence="18 19">
    <name type="scientific">Triplophysa tibetana</name>
    <dbReference type="NCBI Taxonomy" id="1572043"/>
    <lineage>
        <taxon>Eukaryota</taxon>
        <taxon>Metazoa</taxon>
        <taxon>Chordata</taxon>
        <taxon>Craniata</taxon>
        <taxon>Vertebrata</taxon>
        <taxon>Euteleostomi</taxon>
        <taxon>Actinopterygii</taxon>
        <taxon>Neopterygii</taxon>
        <taxon>Teleostei</taxon>
        <taxon>Ostariophysi</taxon>
        <taxon>Cypriniformes</taxon>
        <taxon>Nemacheilidae</taxon>
        <taxon>Triplophysa</taxon>
    </lineage>
</organism>
<dbReference type="SMART" id="SM00241">
    <property type="entry name" value="ZP"/>
    <property type="match status" value="1"/>
</dbReference>
<feature type="domain" description="C2H2-type" evidence="16">
    <location>
        <begin position="863"/>
        <end position="890"/>
    </location>
</feature>
<dbReference type="PROSITE" id="PS00028">
    <property type="entry name" value="ZINC_FINGER_C2H2_1"/>
    <property type="match status" value="7"/>
</dbReference>
<dbReference type="FunFam" id="3.30.160.60:FF:001156">
    <property type="entry name" value="Zinc finger protein 407"/>
    <property type="match status" value="1"/>
</dbReference>
<dbReference type="FunFam" id="3.30.160.60:FF:000624">
    <property type="entry name" value="zinc finger protein 697"/>
    <property type="match status" value="1"/>
</dbReference>
<keyword evidence="18" id="KW-0675">Receptor</keyword>
<dbReference type="InterPro" id="IPR036236">
    <property type="entry name" value="Znf_C2H2_sf"/>
</dbReference>
<dbReference type="GO" id="GO:0005694">
    <property type="term" value="C:chromosome"/>
    <property type="evidence" value="ECO:0007669"/>
    <property type="project" value="UniProtKB-ARBA"/>
</dbReference>
<dbReference type="Proteomes" id="UP000324632">
    <property type="component" value="Chromosome 21"/>
</dbReference>
<dbReference type="GO" id="GO:0000981">
    <property type="term" value="F:DNA-binding transcription factor activity, RNA polymerase II-specific"/>
    <property type="evidence" value="ECO:0007669"/>
    <property type="project" value="TreeGrafter"/>
</dbReference>
<keyword evidence="9" id="KW-1015">Disulfide bond</keyword>
<keyword evidence="8" id="KW-0238">DNA-binding</keyword>
<dbReference type="GO" id="GO:0008270">
    <property type="term" value="F:zinc ion binding"/>
    <property type="evidence" value="ECO:0007669"/>
    <property type="project" value="UniProtKB-KW"/>
</dbReference>
<evidence type="ECO:0000256" key="12">
    <source>
        <dbReference type="ARBA" id="ARBA00023242"/>
    </source>
</evidence>
<dbReference type="FunFam" id="3.30.160.60:FF:000508">
    <property type="entry name" value="Myeloid zinc finger 1"/>
    <property type="match status" value="1"/>
</dbReference>
<dbReference type="PROSITE" id="PS51034">
    <property type="entry name" value="ZP_2"/>
    <property type="match status" value="1"/>
</dbReference>